<dbReference type="Pfam" id="PF00043">
    <property type="entry name" value="GST_C"/>
    <property type="match status" value="1"/>
</dbReference>
<dbReference type="PANTHER" id="PTHR43969:SF9">
    <property type="entry name" value="GLUTATHIONE S TRANSFERASE D10, ISOFORM A-RELATED"/>
    <property type="match status" value="1"/>
</dbReference>
<dbReference type="Proteomes" id="UP000175989">
    <property type="component" value="Unassembled WGS sequence"/>
</dbReference>
<dbReference type="GO" id="GO:0004364">
    <property type="term" value="F:glutathione transferase activity"/>
    <property type="evidence" value="ECO:0007669"/>
    <property type="project" value="TreeGrafter"/>
</dbReference>
<dbReference type="InterPro" id="IPR040079">
    <property type="entry name" value="Glutathione_S-Trfase"/>
</dbReference>
<protein>
    <submittedName>
        <fullName evidence="5">Dichloromethane dehalogenase</fullName>
        <ecNumber evidence="5">4.5.1.3</ecNumber>
    </submittedName>
</protein>
<evidence type="ECO:0000256" key="1">
    <source>
        <dbReference type="ARBA" id="ARBA00011738"/>
    </source>
</evidence>
<comment type="caution">
    <text evidence="5">The sequence shown here is derived from an EMBL/GenBank/DDBJ whole genome shotgun (WGS) entry which is preliminary data.</text>
</comment>
<dbReference type="SUPFAM" id="SSF52833">
    <property type="entry name" value="Thioredoxin-like"/>
    <property type="match status" value="1"/>
</dbReference>
<evidence type="ECO:0000259" key="4">
    <source>
        <dbReference type="PROSITE" id="PS50405"/>
    </source>
</evidence>
<dbReference type="GO" id="GO:0018834">
    <property type="term" value="F:dichloromethane dehalogenase activity"/>
    <property type="evidence" value="ECO:0007669"/>
    <property type="project" value="UniProtKB-EC"/>
</dbReference>
<sequence>MRLYHHPISSNARRVMMAAIHLDVQLDLTEINLMDAGDRHRLAALNPNGMLPVLHDGEFILWESCAIMQYLADTTAGGEALYPRDAAQRADVNRWMLWACQHFAPAVSVLAWENIWKGMTGGGARDPLEVARGTVDLTRHAAVLDRHLRAHAWVAGDALSLADFALAAPLMYTGPARLPLDGYIHLAAWHARIRQLPAWRQTEKDWEMETSGALV</sequence>
<dbReference type="CDD" id="cd00570">
    <property type="entry name" value="GST_N_family"/>
    <property type="match status" value="1"/>
</dbReference>
<comment type="similarity">
    <text evidence="2">Belongs to the GST superfamily.</text>
</comment>
<evidence type="ECO:0000313" key="5">
    <source>
        <dbReference type="EMBL" id="OEZ98886.1"/>
    </source>
</evidence>
<dbReference type="InterPro" id="IPR036282">
    <property type="entry name" value="Glutathione-S-Trfase_C_sf"/>
</dbReference>
<dbReference type="PATRIC" id="fig|762836.4.peg.3159"/>
<gene>
    <name evidence="5" type="primary">dcmA</name>
    <name evidence="5" type="ORF">DUPY_30680</name>
</gene>
<evidence type="ECO:0000259" key="3">
    <source>
        <dbReference type="PROSITE" id="PS50404"/>
    </source>
</evidence>
<keyword evidence="6" id="KW-1185">Reference proteome</keyword>
<dbReference type="Gene3D" id="3.40.30.10">
    <property type="entry name" value="Glutaredoxin"/>
    <property type="match status" value="1"/>
</dbReference>
<feature type="domain" description="GST C-terminal" evidence="4">
    <location>
        <begin position="85"/>
        <end position="214"/>
    </location>
</feature>
<dbReference type="Pfam" id="PF02798">
    <property type="entry name" value="GST_N"/>
    <property type="match status" value="1"/>
</dbReference>
<reference evidence="6" key="1">
    <citation type="journal article" date="2016" name="Front. Microbiol.">
        <title>Molecular Keys to the Janthinobacterium and Duganella spp. Interaction with the Plant Pathogen Fusarium graminearum.</title>
        <authorList>
            <person name="Haack F.S."/>
            <person name="Poehlein A."/>
            <person name="Kroger C."/>
            <person name="Voigt C.A."/>
            <person name="Piepenbring M."/>
            <person name="Bode H.B."/>
            <person name="Daniel R."/>
            <person name="Schafer W."/>
            <person name="Streit W.R."/>
        </authorList>
    </citation>
    <scope>NUCLEOTIDE SEQUENCE [LARGE SCALE GENOMIC DNA]</scope>
    <source>
        <strain evidence="6">T54</strain>
    </source>
</reference>
<dbReference type="PANTHER" id="PTHR43969">
    <property type="entry name" value="GLUTATHIONE S TRANSFERASE D10, ISOFORM A-RELATED"/>
    <property type="match status" value="1"/>
</dbReference>
<dbReference type="GO" id="GO:0006749">
    <property type="term" value="P:glutathione metabolic process"/>
    <property type="evidence" value="ECO:0007669"/>
    <property type="project" value="TreeGrafter"/>
</dbReference>
<accession>A0A1E7WJH8</accession>
<dbReference type="AlphaFoldDB" id="A0A1E7WJH8"/>
<proteinExistence type="inferred from homology"/>
<dbReference type="InterPro" id="IPR036249">
    <property type="entry name" value="Thioredoxin-like_sf"/>
</dbReference>
<dbReference type="OrthoDB" id="3828095at2"/>
<dbReference type="EMBL" id="LROM01000090">
    <property type="protein sequence ID" value="OEZ98886.1"/>
    <property type="molecule type" value="Genomic_DNA"/>
</dbReference>
<evidence type="ECO:0000256" key="2">
    <source>
        <dbReference type="RuleBase" id="RU003494"/>
    </source>
</evidence>
<name>A0A1E7WJH8_9BURK</name>
<dbReference type="PROSITE" id="PS50405">
    <property type="entry name" value="GST_CTER"/>
    <property type="match status" value="1"/>
</dbReference>
<dbReference type="InterPro" id="IPR004045">
    <property type="entry name" value="Glutathione_S-Trfase_N"/>
</dbReference>
<evidence type="ECO:0000313" key="6">
    <source>
        <dbReference type="Proteomes" id="UP000175989"/>
    </source>
</evidence>
<dbReference type="RefSeq" id="WP_070249251.1">
    <property type="nucleotide sequence ID" value="NZ_LROM01000090.1"/>
</dbReference>
<dbReference type="SFLD" id="SFLDG00358">
    <property type="entry name" value="Main_(cytGST)"/>
    <property type="match status" value="1"/>
</dbReference>
<dbReference type="SFLD" id="SFLDS00019">
    <property type="entry name" value="Glutathione_Transferase_(cytos"/>
    <property type="match status" value="1"/>
</dbReference>
<dbReference type="EC" id="4.5.1.3" evidence="5"/>
<comment type="subunit">
    <text evidence="1">Homodimer.</text>
</comment>
<dbReference type="Gene3D" id="1.20.1050.10">
    <property type="match status" value="1"/>
</dbReference>
<dbReference type="SUPFAM" id="SSF47616">
    <property type="entry name" value="GST C-terminal domain-like"/>
    <property type="match status" value="1"/>
</dbReference>
<organism evidence="5 6">
    <name type="scientific">Duganella phyllosphaerae</name>
    <dbReference type="NCBI Taxonomy" id="762836"/>
    <lineage>
        <taxon>Bacteria</taxon>
        <taxon>Pseudomonadati</taxon>
        <taxon>Pseudomonadota</taxon>
        <taxon>Betaproteobacteria</taxon>
        <taxon>Burkholderiales</taxon>
        <taxon>Oxalobacteraceae</taxon>
        <taxon>Telluria group</taxon>
        <taxon>Duganella</taxon>
    </lineage>
</organism>
<dbReference type="InterPro" id="IPR010987">
    <property type="entry name" value="Glutathione-S-Trfase_C-like"/>
</dbReference>
<dbReference type="InterPro" id="IPR004046">
    <property type="entry name" value="GST_C"/>
</dbReference>
<dbReference type="PROSITE" id="PS50404">
    <property type="entry name" value="GST_NTER"/>
    <property type="match status" value="1"/>
</dbReference>
<keyword evidence="5" id="KW-0456">Lyase</keyword>
<feature type="domain" description="GST N-terminal" evidence="3">
    <location>
        <begin position="1"/>
        <end position="79"/>
    </location>
</feature>